<feature type="signal peptide" evidence="2">
    <location>
        <begin position="1"/>
        <end position="43"/>
    </location>
</feature>
<keyword evidence="3" id="KW-0614">Plasmid</keyword>
<dbReference type="InterPro" id="IPR018247">
    <property type="entry name" value="EF_Hand_1_Ca_BS"/>
</dbReference>
<dbReference type="AlphaFoldDB" id="A0AAU7U4S9"/>
<name>A0AAU7U4S9_9DEIO</name>
<evidence type="ECO:0000256" key="2">
    <source>
        <dbReference type="SAM" id="SignalP"/>
    </source>
</evidence>
<accession>A0AAU7U4S9</accession>
<proteinExistence type="predicted"/>
<keyword evidence="2" id="KW-0732">Signal</keyword>
<evidence type="ECO:0008006" key="4">
    <source>
        <dbReference type="Google" id="ProtNLM"/>
    </source>
</evidence>
<sequence>MNLNPGCSRPPSTTGSTGNLRRRRSTTRLLTVLAGLLVASAHAAPIKGSVHVPGKQDVRGTWITVCDLDAQAHCVEGTQQSQQLTRQDGSSAWFTVEDGPPQPRALVAWKDVNGNGRLDRGDLYGTYSTDGLTPARVRAPYDGAVIWMREQDGVADPFLGGGASAAPNVEARAAALIGNLETQARGDGSTTGTVIVPQGYDVRGVVVLACRFGTDDCYSASQVQLSGRHARWRLDGLADEGHQLVAWADLNGNGEVDGPDLMGTYLNTARDNFGFVRPGLGNITISLTPLSDLATADKPQPKRPPAPDNVFKNTSVRNIAGRWTTQNRVTRLSQGFTTGTVFGGATVQAGWDWTPTQVRQDVDLLIRPDGTFRSVTFTQDFQSESCATLTTVEQVGTVSLSGANLTFNVARRAFREIDTCQPSFNRWGTLPVTREVRLVGLREGPGGAPELVLRAGGPAGDVFFRRS</sequence>
<organism evidence="3">
    <name type="scientific">Deinococcus sonorensis KR-87</name>
    <dbReference type="NCBI Taxonomy" id="694439"/>
    <lineage>
        <taxon>Bacteria</taxon>
        <taxon>Thermotogati</taxon>
        <taxon>Deinococcota</taxon>
        <taxon>Deinococci</taxon>
        <taxon>Deinococcales</taxon>
        <taxon>Deinococcaceae</taxon>
        <taxon>Deinococcus</taxon>
    </lineage>
</organism>
<dbReference type="RefSeq" id="WP_350240783.1">
    <property type="nucleotide sequence ID" value="NZ_CP158296.1"/>
</dbReference>
<geneLocation type="plasmid" evidence="3">
    <name>pDson04</name>
</geneLocation>
<protein>
    <recommendedName>
        <fullName evidence="4">EF-hand domain-containing protein</fullName>
    </recommendedName>
</protein>
<evidence type="ECO:0000313" key="3">
    <source>
        <dbReference type="EMBL" id="XBV83357.1"/>
    </source>
</evidence>
<gene>
    <name evidence="3" type="ORF">ABOD76_01115</name>
</gene>
<evidence type="ECO:0000256" key="1">
    <source>
        <dbReference type="SAM" id="MobiDB-lite"/>
    </source>
</evidence>
<feature type="chain" id="PRO_5043683626" description="EF-hand domain-containing protein" evidence="2">
    <location>
        <begin position="44"/>
        <end position="467"/>
    </location>
</feature>
<feature type="region of interest" description="Disordered" evidence="1">
    <location>
        <begin position="1"/>
        <end position="24"/>
    </location>
</feature>
<dbReference type="PROSITE" id="PS00018">
    <property type="entry name" value="EF_HAND_1"/>
    <property type="match status" value="2"/>
</dbReference>
<dbReference type="EMBL" id="CP158296">
    <property type="protein sequence ID" value="XBV83357.1"/>
    <property type="molecule type" value="Genomic_DNA"/>
</dbReference>
<dbReference type="KEGG" id="dsc:ABOD76_01115"/>
<reference evidence="3" key="1">
    <citation type="submission" date="2024-06" db="EMBL/GenBank/DDBJ databases">
        <title>Draft Genome Sequence of Deinococcus sonorensis Type Strain KR-87, a Biofilm Producing Representative of the Genus Deinococcus.</title>
        <authorList>
            <person name="Boren L.S."/>
            <person name="Grosso R.A."/>
            <person name="Hugenberg-Cox A.N."/>
            <person name="Hill J.T.E."/>
            <person name="Albert C.M."/>
            <person name="Tuohy J.M."/>
        </authorList>
    </citation>
    <scope>NUCLEOTIDE SEQUENCE</scope>
    <source>
        <strain evidence="3">KR-87</strain>
        <plasmid evidence="3">pDson04</plasmid>
    </source>
</reference>